<dbReference type="GO" id="GO:0006633">
    <property type="term" value="P:fatty acid biosynthetic process"/>
    <property type="evidence" value="ECO:0007669"/>
    <property type="project" value="InterPro"/>
</dbReference>
<dbReference type="InterPro" id="IPR000794">
    <property type="entry name" value="Beta-ketoacyl_synthase"/>
</dbReference>
<keyword evidence="1" id="KW-0808">Transferase</keyword>
<dbReference type="Pfam" id="PF00109">
    <property type="entry name" value="ketoacyl-synt"/>
    <property type="match status" value="1"/>
</dbReference>
<dbReference type="InterPro" id="IPR020841">
    <property type="entry name" value="PKS_Beta-ketoAc_synthase_dom"/>
</dbReference>
<dbReference type="InterPro" id="IPR014030">
    <property type="entry name" value="Ketoacyl_synth_N"/>
</dbReference>
<dbReference type="SUPFAM" id="SSF53901">
    <property type="entry name" value="Thiolase-like"/>
    <property type="match status" value="1"/>
</dbReference>
<dbReference type="GO" id="GO:0005829">
    <property type="term" value="C:cytosol"/>
    <property type="evidence" value="ECO:0007669"/>
    <property type="project" value="TreeGrafter"/>
</dbReference>
<feature type="non-terminal residue" evidence="3">
    <location>
        <position position="243"/>
    </location>
</feature>
<comment type="caution">
    <text evidence="3">The sequence shown here is derived from an EMBL/GenBank/DDBJ whole genome shotgun (WGS) entry which is preliminary data.</text>
</comment>
<dbReference type="GO" id="GO:0004315">
    <property type="term" value="F:3-oxoacyl-[acyl-carrier-protein] synthase activity"/>
    <property type="evidence" value="ECO:0007669"/>
    <property type="project" value="InterPro"/>
</dbReference>
<protein>
    <recommendedName>
        <fullName evidence="2">Ketosynthase family 3 (KS3) domain-containing protein</fullName>
    </recommendedName>
</protein>
<feature type="domain" description="Ketosynthase family 3 (KS3)" evidence="2">
    <location>
        <begin position="50"/>
        <end position="243"/>
    </location>
</feature>
<organism evidence="3">
    <name type="scientific">marine sediment metagenome</name>
    <dbReference type="NCBI Taxonomy" id="412755"/>
    <lineage>
        <taxon>unclassified sequences</taxon>
        <taxon>metagenomes</taxon>
        <taxon>ecological metagenomes</taxon>
    </lineage>
</organism>
<dbReference type="AlphaFoldDB" id="X1PKQ7"/>
<name>X1PKQ7_9ZZZZ</name>
<dbReference type="EMBL" id="BARV01030591">
    <property type="protein sequence ID" value="GAI43096.1"/>
    <property type="molecule type" value="Genomic_DNA"/>
</dbReference>
<dbReference type="Gene3D" id="3.40.47.10">
    <property type="match status" value="1"/>
</dbReference>
<accession>X1PKQ7</accession>
<dbReference type="InterPro" id="IPR018201">
    <property type="entry name" value="Ketoacyl_synth_AS"/>
</dbReference>
<dbReference type="PANTHER" id="PTHR11712:SF336">
    <property type="entry name" value="3-OXOACYL-[ACYL-CARRIER-PROTEIN] SYNTHASE, MITOCHONDRIAL"/>
    <property type="match status" value="1"/>
</dbReference>
<evidence type="ECO:0000256" key="1">
    <source>
        <dbReference type="ARBA" id="ARBA00022679"/>
    </source>
</evidence>
<dbReference type="PANTHER" id="PTHR11712">
    <property type="entry name" value="POLYKETIDE SYNTHASE-RELATED"/>
    <property type="match status" value="1"/>
</dbReference>
<dbReference type="PROSITE" id="PS52004">
    <property type="entry name" value="KS3_2"/>
    <property type="match status" value="1"/>
</dbReference>
<evidence type="ECO:0000259" key="2">
    <source>
        <dbReference type="PROSITE" id="PS52004"/>
    </source>
</evidence>
<dbReference type="InterPro" id="IPR016039">
    <property type="entry name" value="Thiolase-like"/>
</dbReference>
<evidence type="ECO:0000313" key="3">
    <source>
        <dbReference type="EMBL" id="GAI43096.1"/>
    </source>
</evidence>
<dbReference type="PROSITE" id="PS00606">
    <property type="entry name" value="KS3_1"/>
    <property type="match status" value="1"/>
</dbReference>
<proteinExistence type="predicted"/>
<sequence length="243" mass="25985">MQITIAESKLVVRKDASFHVPVYCTNEGQSKSIEEELVIVYNLYLELMKRRRVVITGVGAVTPLGIGAEESWRALCQGKSGASRITRFDASAFETQIAAEVQNFHAEDFLETKRIRRTDLFTQYAMAAARMAIADSRIVIGENNAHRIGVILGSCVGGIGTLCHNIATLLEGKLEDISPFLASMFIPSAGANEITIALGIKGPSRGVSTACATGSHAIGDAFRFIQHGETDVMIAGGAEAGIV</sequence>
<reference evidence="3" key="1">
    <citation type="journal article" date="2014" name="Front. Microbiol.">
        <title>High frequency of phylogenetically diverse reductive dehalogenase-homologous genes in deep subseafloor sedimentary metagenomes.</title>
        <authorList>
            <person name="Kawai M."/>
            <person name="Futagami T."/>
            <person name="Toyoda A."/>
            <person name="Takaki Y."/>
            <person name="Nishi S."/>
            <person name="Hori S."/>
            <person name="Arai W."/>
            <person name="Tsubouchi T."/>
            <person name="Morono Y."/>
            <person name="Uchiyama I."/>
            <person name="Ito T."/>
            <person name="Fujiyama A."/>
            <person name="Inagaki F."/>
            <person name="Takami H."/>
        </authorList>
    </citation>
    <scope>NUCLEOTIDE SEQUENCE</scope>
    <source>
        <strain evidence="3">Expedition CK06-06</strain>
    </source>
</reference>
<gene>
    <name evidence="3" type="ORF">S06H3_48570</name>
</gene>